<evidence type="ECO:0000256" key="7">
    <source>
        <dbReference type="RuleBase" id="RU079119"/>
    </source>
</evidence>
<evidence type="ECO:0000256" key="4">
    <source>
        <dbReference type="ARBA" id="ARBA00022989"/>
    </source>
</evidence>
<evidence type="ECO:0000313" key="10">
    <source>
        <dbReference type="Proteomes" id="UP001209570"/>
    </source>
</evidence>
<feature type="domain" description="Palmitoyltransferase DHHC" evidence="8">
    <location>
        <begin position="101"/>
        <end position="235"/>
    </location>
</feature>
<dbReference type="EC" id="2.3.1.225" evidence="7"/>
<dbReference type="Pfam" id="PF01529">
    <property type="entry name" value="DHHC"/>
    <property type="match status" value="1"/>
</dbReference>
<comment type="caution">
    <text evidence="9">The sequence shown here is derived from an EMBL/GenBank/DDBJ whole genome shotgun (WGS) entry which is preliminary data.</text>
</comment>
<dbReference type="AlphaFoldDB" id="A0AAD5LXD3"/>
<comment type="domain">
    <text evidence="7">The DHHC domain is required for palmitoyltransferase activity.</text>
</comment>
<protein>
    <recommendedName>
        <fullName evidence="7">Palmitoyltransferase</fullName>
        <ecNumber evidence="7">2.3.1.225</ecNumber>
    </recommendedName>
</protein>
<evidence type="ECO:0000256" key="1">
    <source>
        <dbReference type="ARBA" id="ARBA00004141"/>
    </source>
</evidence>
<name>A0AAD5LXD3_PYTIN</name>
<dbReference type="InterPro" id="IPR001594">
    <property type="entry name" value="Palmitoyltrfase_DHHC"/>
</dbReference>
<keyword evidence="3 7" id="KW-0812">Transmembrane</keyword>
<feature type="transmembrane region" description="Helical" evidence="7">
    <location>
        <begin position="12"/>
        <end position="32"/>
    </location>
</feature>
<evidence type="ECO:0000259" key="8">
    <source>
        <dbReference type="Pfam" id="PF01529"/>
    </source>
</evidence>
<sequence length="292" mass="33659">MDCCCECEAPRSLRFLPPAVVFSIIVWLYGSFVLNAQAQLLRFPYRVSTWELVPFHVMTVLLCGSLAQCLLSTESFVKRGSKKGGEPRDATGKIVVETKANGERRFCRRCYVWKADRMHHCSSCRRCVLKMDHHCVYINKCIGYFNYKFFLQFLGWSSVTCLYEASLIFRYLVLDHLDRCVALFVHGRLSVMSTSFQIIALFFGSACLGAALFCFFILHLYFTARNCTTLEFCEKRRDPTYVNHFDVGVLTNLQQVLGTFRELPYWFIPIQTPSVVRRGAVSFPVNTKNKDE</sequence>
<comment type="catalytic activity">
    <reaction evidence="7">
        <text>L-cysteinyl-[protein] + hexadecanoyl-CoA = S-hexadecanoyl-L-cysteinyl-[protein] + CoA</text>
        <dbReference type="Rhea" id="RHEA:36683"/>
        <dbReference type="Rhea" id="RHEA-COMP:10131"/>
        <dbReference type="Rhea" id="RHEA-COMP:11032"/>
        <dbReference type="ChEBI" id="CHEBI:29950"/>
        <dbReference type="ChEBI" id="CHEBI:57287"/>
        <dbReference type="ChEBI" id="CHEBI:57379"/>
        <dbReference type="ChEBI" id="CHEBI:74151"/>
        <dbReference type="EC" id="2.3.1.225"/>
    </reaction>
</comment>
<evidence type="ECO:0000256" key="2">
    <source>
        <dbReference type="ARBA" id="ARBA00022679"/>
    </source>
</evidence>
<gene>
    <name evidence="9" type="ORF">P43SY_011146</name>
</gene>
<dbReference type="PROSITE" id="PS50216">
    <property type="entry name" value="DHHC"/>
    <property type="match status" value="1"/>
</dbReference>
<feature type="transmembrane region" description="Helical" evidence="7">
    <location>
        <begin position="52"/>
        <end position="73"/>
    </location>
</feature>
<feature type="transmembrane region" description="Helical" evidence="7">
    <location>
        <begin position="198"/>
        <end position="222"/>
    </location>
</feature>
<dbReference type="GO" id="GO:0019706">
    <property type="term" value="F:protein-cysteine S-palmitoyltransferase activity"/>
    <property type="evidence" value="ECO:0007669"/>
    <property type="project" value="UniProtKB-EC"/>
</dbReference>
<evidence type="ECO:0000313" key="9">
    <source>
        <dbReference type="EMBL" id="KAJ0395555.1"/>
    </source>
</evidence>
<dbReference type="GO" id="GO:0016020">
    <property type="term" value="C:membrane"/>
    <property type="evidence" value="ECO:0007669"/>
    <property type="project" value="UniProtKB-SubCell"/>
</dbReference>
<proteinExistence type="inferred from homology"/>
<organism evidence="9 10">
    <name type="scientific">Pythium insidiosum</name>
    <name type="common">Pythiosis disease agent</name>
    <dbReference type="NCBI Taxonomy" id="114742"/>
    <lineage>
        <taxon>Eukaryota</taxon>
        <taxon>Sar</taxon>
        <taxon>Stramenopiles</taxon>
        <taxon>Oomycota</taxon>
        <taxon>Peronosporomycetes</taxon>
        <taxon>Pythiales</taxon>
        <taxon>Pythiaceae</taxon>
        <taxon>Pythium</taxon>
    </lineage>
</organism>
<keyword evidence="2 7" id="KW-0808">Transferase</keyword>
<evidence type="ECO:0000256" key="3">
    <source>
        <dbReference type="ARBA" id="ARBA00022692"/>
    </source>
</evidence>
<dbReference type="Proteomes" id="UP001209570">
    <property type="component" value="Unassembled WGS sequence"/>
</dbReference>
<keyword evidence="6 7" id="KW-0012">Acyltransferase</keyword>
<keyword evidence="4 7" id="KW-1133">Transmembrane helix</keyword>
<accession>A0AAD5LXD3</accession>
<evidence type="ECO:0000256" key="6">
    <source>
        <dbReference type="ARBA" id="ARBA00023315"/>
    </source>
</evidence>
<keyword evidence="5 7" id="KW-0472">Membrane</keyword>
<comment type="subcellular location">
    <subcellularLocation>
        <location evidence="1">Membrane</location>
        <topology evidence="1">Multi-pass membrane protein</topology>
    </subcellularLocation>
</comment>
<dbReference type="InterPro" id="IPR039859">
    <property type="entry name" value="PFA4/ZDH16/20/ERF2-like"/>
</dbReference>
<dbReference type="PANTHER" id="PTHR12246">
    <property type="entry name" value="PALMITOYLTRANSFERASE ZDHHC16"/>
    <property type="match status" value="1"/>
</dbReference>
<comment type="similarity">
    <text evidence="7">Belongs to the DHHC palmitoyltransferase family.</text>
</comment>
<reference evidence="9" key="1">
    <citation type="submission" date="2021-12" db="EMBL/GenBank/DDBJ databases">
        <title>Prjna785345.</title>
        <authorList>
            <person name="Rujirawat T."/>
            <person name="Krajaejun T."/>
        </authorList>
    </citation>
    <scope>NUCLEOTIDE SEQUENCE</scope>
    <source>
        <strain evidence="9">Pi057C3</strain>
    </source>
</reference>
<evidence type="ECO:0000256" key="5">
    <source>
        <dbReference type="ARBA" id="ARBA00023136"/>
    </source>
</evidence>
<dbReference type="EMBL" id="JAKCXM010000338">
    <property type="protein sequence ID" value="KAJ0395555.1"/>
    <property type="molecule type" value="Genomic_DNA"/>
</dbReference>
<keyword evidence="10" id="KW-1185">Reference proteome</keyword>